<evidence type="ECO:0000256" key="1">
    <source>
        <dbReference type="ARBA" id="ARBA00022737"/>
    </source>
</evidence>
<reference evidence="4 5" key="1">
    <citation type="submission" date="2016-07" db="EMBL/GenBank/DDBJ databases">
        <title>Disparate Historic Effective Population Sizes Predicted by Modern Levels of Genome Diversity for the Scaled Quail (Callipepla squamata) and the Northern Bobwhite (Colinus virginianus): Inferences from First and Second Generation Draft Genome Assemblies for Sympatric New World Quail.</title>
        <authorList>
            <person name="Oldeschulte D.L."/>
            <person name="Halley Y.A."/>
            <person name="Bhattarai E.K."/>
            <person name="Brashear W.A."/>
            <person name="Hill J."/>
            <person name="Metz R.P."/>
            <person name="Johnson C.D."/>
            <person name="Rollins D."/>
            <person name="Peterson M.J."/>
            <person name="Bickhart D.M."/>
            <person name="Decker J.E."/>
            <person name="Seabury C.M."/>
        </authorList>
    </citation>
    <scope>NUCLEOTIDE SEQUENCE [LARGE SCALE GENOMIC DNA]</scope>
    <source>
        <strain evidence="4 5">Texas</strain>
        <tissue evidence="4">Leg muscle</tissue>
    </source>
</reference>
<dbReference type="Proteomes" id="UP000198323">
    <property type="component" value="Unassembled WGS sequence"/>
</dbReference>
<keyword evidence="1" id="KW-0677">Repeat</keyword>
<evidence type="ECO:0000313" key="4">
    <source>
        <dbReference type="EMBL" id="OXB68183.1"/>
    </source>
</evidence>
<evidence type="ECO:0000256" key="3">
    <source>
        <dbReference type="SAM" id="MobiDB-lite"/>
    </source>
</evidence>
<dbReference type="PANTHER" id="PTHR24123:SF49">
    <property type="entry name" value="ANKYRIN-2-LIKE ISOFORM X1"/>
    <property type="match status" value="1"/>
</dbReference>
<accession>A0A226NKE7</accession>
<organism evidence="4 5">
    <name type="scientific">Callipepla squamata</name>
    <name type="common">Scaled quail</name>
    <dbReference type="NCBI Taxonomy" id="9009"/>
    <lineage>
        <taxon>Eukaryota</taxon>
        <taxon>Metazoa</taxon>
        <taxon>Chordata</taxon>
        <taxon>Craniata</taxon>
        <taxon>Vertebrata</taxon>
        <taxon>Euteleostomi</taxon>
        <taxon>Archelosauria</taxon>
        <taxon>Archosauria</taxon>
        <taxon>Dinosauria</taxon>
        <taxon>Saurischia</taxon>
        <taxon>Theropoda</taxon>
        <taxon>Coelurosauria</taxon>
        <taxon>Aves</taxon>
        <taxon>Neognathae</taxon>
        <taxon>Galloanserae</taxon>
        <taxon>Galliformes</taxon>
        <taxon>Odontophoridae</taxon>
        <taxon>Callipepla</taxon>
    </lineage>
</organism>
<keyword evidence="5" id="KW-1185">Reference proteome</keyword>
<dbReference type="EMBL" id="MCFN01000021">
    <property type="protein sequence ID" value="OXB68183.1"/>
    <property type="molecule type" value="Genomic_DNA"/>
</dbReference>
<dbReference type="OrthoDB" id="9390595at2759"/>
<comment type="caution">
    <text evidence="4">The sequence shown here is derived from an EMBL/GenBank/DDBJ whole genome shotgun (WGS) entry which is preliminary data.</text>
</comment>
<dbReference type="STRING" id="9009.A0A226NKE7"/>
<evidence type="ECO:0000256" key="2">
    <source>
        <dbReference type="ARBA" id="ARBA00023043"/>
    </source>
</evidence>
<protein>
    <submittedName>
        <fullName evidence="4">Uncharacterized protein</fullName>
    </submittedName>
</protein>
<feature type="region of interest" description="Disordered" evidence="3">
    <location>
        <begin position="1"/>
        <end position="26"/>
    </location>
</feature>
<sequence>MQADSMPEMPPETVTEEQYTDEHGHTVVKKVTRKIIRRYVSPDGTEKEDIIMQGTPQKPVTVEEGDGYSKVVKRVVLKSDSEQSEVTLSEPGVLPSASNFQSEPVEGRKVSKVIKTTVVQGERMEKHLGDARLATDLPSAKEDFEEALSYTGNQIKVQLPALVEKEIMKEDGSIIKRFGMAVNCYQIIINKLTLSISGFKTTLSKASTQKRTVMKDRYGKHVHIEELNDTPEALPQDDLQHDLQQLLRHFCKEDWKHDAK</sequence>
<name>A0A226NKE7_CALSU</name>
<dbReference type="PANTHER" id="PTHR24123">
    <property type="entry name" value="ANKYRIN REPEAT-CONTAINING"/>
    <property type="match status" value="1"/>
</dbReference>
<gene>
    <name evidence="4" type="ORF">ASZ78_012281</name>
</gene>
<dbReference type="AlphaFoldDB" id="A0A226NKE7"/>
<proteinExistence type="predicted"/>
<keyword evidence="2" id="KW-0040">ANK repeat</keyword>
<dbReference type="InterPro" id="IPR051165">
    <property type="entry name" value="Multifunctional_ANK_Repeat"/>
</dbReference>
<evidence type="ECO:0000313" key="5">
    <source>
        <dbReference type="Proteomes" id="UP000198323"/>
    </source>
</evidence>